<evidence type="ECO:0000259" key="3">
    <source>
        <dbReference type="Pfam" id="PF21725"/>
    </source>
</evidence>
<keyword evidence="5" id="KW-1185">Reference proteome</keyword>
<dbReference type="EMBL" id="CP031264">
    <property type="protein sequence ID" value="AXI77933.1"/>
    <property type="molecule type" value="Genomic_DNA"/>
</dbReference>
<accession>A0A345SW28</accession>
<dbReference type="Proteomes" id="UP000249340">
    <property type="component" value="Chromosome"/>
</dbReference>
<reference evidence="5" key="1">
    <citation type="submission" date="2018-07" db="EMBL/GenBank/DDBJ databases">
        <title>Streptacidiphilus bronchialis DSM 106435 chromosome.</title>
        <authorList>
            <person name="Batra D."/>
            <person name="Gulvik C.A."/>
        </authorList>
    </citation>
    <scope>NUCLEOTIDE SEQUENCE [LARGE SCALE GENOMIC DNA]</scope>
    <source>
        <strain evidence="5">DSM 106435</strain>
    </source>
</reference>
<dbReference type="AlphaFoldDB" id="A0A345SW28"/>
<dbReference type="RefSeq" id="WP_111492618.1">
    <property type="nucleotide sequence ID" value="NZ_CP031264.1"/>
</dbReference>
<dbReference type="SUPFAM" id="SSF57997">
    <property type="entry name" value="Tropomyosin"/>
    <property type="match status" value="1"/>
</dbReference>
<feature type="region of interest" description="Disordered" evidence="2">
    <location>
        <begin position="106"/>
        <end position="128"/>
    </location>
</feature>
<evidence type="ECO:0000256" key="1">
    <source>
        <dbReference type="SAM" id="Coils"/>
    </source>
</evidence>
<dbReference type="Pfam" id="PF21725">
    <property type="entry name" value="T7SS_signal"/>
    <property type="match status" value="1"/>
</dbReference>
<evidence type="ECO:0000256" key="2">
    <source>
        <dbReference type="SAM" id="MobiDB-lite"/>
    </source>
</evidence>
<dbReference type="KEGG" id="stri:C7M71_011285"/>
<keyword evidence="1" id="KW-0175">Coiled coil</keyword>
<evidence type="ECO:0000313" key="5">
    <source>
        <dbReference type="Proteomes" id="UP000249340"/>
    </source>
</evidence>
<feature type="compositionally biased region" description="Low complexity" evidence="2">
    <location>
        <begin position="107"/>
        <end position="119"/>
    </location>
</feature>
<organism evidence="4 5">
    <name type="scientific">Peterkaempfera bronchialis</name>
    <dbReference type="NCBI Taxonomy" id="2126346"/>
    <lineage>
        <taxon>Bacteria</taxon>
        <taxon>Bacillati</taxon>
        <taxon>Actinomycetota</taxon>
        <taxon>Actinomycetes</taxon>
        <taxon>Kitasatosporales</taxon>
        <taxon>Streptomycetaceae</taxon>
        <taxon>Peterkaempfera</taxon>
    </lineage>
</organism>
<sequence>MSIGFGDWAAPLDREGFDAIGFDPSPGSLPGIQALVGDLQQAAKELQDACDSVRRASNNGQAWQGEAADAFSARIAKLPGQLDVAHASFESARRTMADWHDRLATMQQQAADQEAQAKAAKARRDQAADNPDLKLAGVWLPDDQLPDAEARFRKAQADLHVADADLQAIIARAEALRADHDQLAQQAAQAVAKAGDQAPDGPGWFANLLDSVKKIAAAHIQLAKDAMAWAKAHANAIAAVGDLLSNASTLVGLVALGCAAVGLEPAAAVLDGVSIGLSGAALGVHSVAALAGADVPLSSFAVDVMGTLPVLGALGKAGKLGTDAAKVAKATKFGDDAGKWGTGYSVIGWLGDASGVKQFVPRDNRQWGEVMLPGGPLLVGLENAWQDGSEKDKAAAGKGN</sequence>
<dbReference type="InterPro" id="IPR049082">
    <property type="entry name" value="T7SS_signal"/>
</dbReference>
<protein>
    <recommendedName>
        <fullName evidence="3">Putative T7SS secretion signal domain-containing protein</fullName>
    </recommendedName>
</protein>
<proteinExistence type="predicted"/>
<gene>
    <name evidence="4" type="ORF">C7M71_011285</name>
</gene>
<feature type="domain" description="Putative T7SS secretion signal" evidence="3">
    <location>
        <begin position="37"/>
        <end position="202"/>
    </location>
</feature>
<feature type="coiled-coil region" evidence="1">
    <location>
        <begin position="166"/>
        <end position="193"/>
    </location>
</feature>
<dbReference type="OrthoDB" id="4140785at2"/>
<name>A0A345SW28_9ACTN</name>
<evidence type="ECO:0000313" key="4">
    <source>
        <dbReference type="EMBL" id="AXI77933.1"/>
    </source>
</evidence>